<evidence type="ECO:0000313" key="8">
    <source>
        <dbReference type="Proteomes" id="UP000007819"/>
    </source>
</evidence>
<keyword evidence="1" id="KW-0479">Metal-binding</keyword>
<reference evidence="7" key="2">
    <citation type="submission" date="2022-06" db="UniProtKB">
        <authorList>
            <consortium name="EnsemblMetazoa"/>
        </authorList>
    </citation>
    <scope>IDENTIFICATION</scope>
</reference>
<dbReference type="RefSeq" id="XP_008181857.2">
    <property type="nucleotide sequence ID" value="XM_008183635.2"/>
</dbReference>
<evidence type="ECO:0000313" key="7">
    <source>
        <dbReference type="EnsemblMetazoa" id="XP_008181857.2"/>
    </source>
</evidence>
<dbReference type="PROSITE" id="PS01360">
    <property type="entry name" value="ZF_MYND_1"/>
    <property type="match status" value="1"/>
</dbReference>
<feature type="compositionally biased region" description="Basic and acidic residues" evidence="5">
    <location>
        <begin position="40"/>
        <end position="63"/>
    </location>
</feature>
<accession>A0A8R2B4V4</accession>
<dbReference type="EnsemblMetazoa" id="XM_008183635.3">
    <property type="protein sequence ID" value="XP_008181857.2"/>
    <property type="gene ID" value="LOC100572091"/>
</dbReference>
<reference evidence="8" key="1">
    <citation type="submission" date="2010-06" db="EMBL/GenBank/DDBJ databases">
        <authorList>
            <person name="Jiang H."/>
            <person name="Abraham K."/>
            <person name="Ali S."/>
            <person name="Alsbrooks S.L."/>
            <person name="Anim B.N."/>
            <person name="Anosike U.S."/>
            <person name="Attaway T."/>
            <person name="Bandaranaike D.P."/>
            <person name="Battles P.K."/>
            <person name="Bell S.N."/>
            <person name="Bell A.V."/>
            <person name="Beltran B."/>
            <person name="Bickham C."/>
            <person name="Bustamante Y."/>
            <person name="Caleb T."/>
            <person name="Canada A."/>
            <person name="Cardenas V."/>
            <person name="Carter K."/>
            <person name="Chacko J."/>
            <person name="Chandrabose M.N."/>
            <person name="Chavez D."/>
            <person name="Chavez A."/>
            <person name="Chen L."/>
            <person name="Chu H.-S."/>
            <person name="Claassen K.J."/>
            <person name="Cockrell R."/>
            <person name="Collins M."/>
            <person name="Cooper J.A."/>
            <person name="Cree A."/>
            <person name="Curry S.M."/>
            <person name="Da Y."/>
            <person name="Dao M.D."/>
            <person name="Das B."/>
            <person name="Davila M.-L."/>
            <person name="Davy-Carroll L."/>
            <person name="Denson S."/>
            <person name="Dinh H."/>
            <person name="Ebong V.E."/>
            <person name="Edwards J.R."/>
            <person name="Egan A."/>
            <person name="El-Daye J."/>
            <person name="Escobedo L."/>
            <person name="Fernandez S."/>
            <person name="Fernando P.R."/>
            <person name="Flagg N."/>
            <person name="Forbes L.D."/>
            <person name="Fowler R.G."/>
            <person name="Fu Q."/>
            <person name="Gabisi R.A."/>
            <person name="Ganer J."/>
            <person name="Garbino Pronczuk A."/>
            <person name="Garcia R.M."/>
            <person name="Garner T."/>
            <person name="Garrett T.E."/>
            <person name="Gonzalez D.A."/>
            <person name="Hamid H."/>
            <person name="Hawkins E.S."/>
            <person name="Hirani K."/>
            <person name="Hogues M.E."/>
            <person name="Hollins B."/>
            <person name="Hsiao C.-H."/>
            <person name="Jabil R."/>
            <person name="James M.L."/>
            <person name="Jhangiani S.N."/>
            <person name="Johnson B."/>
            <person name="Johnson Q."/>
            <person name="Joshi V."/>
            <person name="Kalu J.B."/>
            <person name="Kam C."/>
            <person name="Kashfia A."/>
            <person name="Keebler J."/>
            <person name="Kisamo H."/>
            <person name="Kovar C.L."/>
            <person name="Lago L.A."/>
            <person name="Lai C.-Y."/>
            <person name="Laidlaw J."/>
            <person name="Lara F."/>
            <person name="Le T.-K."/>
            <person name="Lee S.L."/>
            <person name="Legall F.H."/>
            <person name="Lemon S.J."/>
            <person name="Lewis L.R."/>
            <person name="Li B."/>
            <person name="Liu Y."/>
            <person name="Liu Y.-S."/>
            <person name="Lopez J."/>
            <person name="Lozado R.J."/>
            <person name="Lu J."/>
            <person name="Madu R.C."/>
            <person name="Maheshwari M."/>
            <person name="Maheshwari R."/>
            <person name="Malloy K."/>
            <person name="Martinez E."/>
            <person name="Mathew T."/>
            <person name="Mercado I.C."/>
            <person name="Mercado C."/>
            <person name="Meyer B."/>
            <person name="Montgomery K."/>
            <person name="Morgan M.B."/>
            <person name="Munidasa M."/>
            <person name="Nazareth L.V."/>
            <person name="Nelson J."/>
            <person name="Ng B.M."/>
            <person name="Nguyen N.B."/>
            <person name="Nguyen P.Q."/>
            <person name="Nguyen T."/>
            <person name="Obregon M."/>
            <person name="Okwuonu G.O."/>
            <person name="Onwere C.G."/>
            <person name="Orozco G."/>
            <person name="Parra A."/>
            <person name="Patel S."/>
            <person name="Patil S."/>
            <person name="Perez A."/>
            <person name="Perez Y."/>
            <person name="Pham C."/>
            <person name="Primus E.L."/>
            <person name="Pu L.-L."/>
            <person name="Puazo M."/>
            <person name="Qin X."/>
            <person name="Quiroz J.B."/>
            <person name="Reese J."/>
            <person name="Richards S."/>
            <person name="Rives C.M."/>
            <person name="Robberts R."/>
            <person name="Ruiz S.J."/>
            <person name="Ruiz M.J."/>
            <person name="Santibanez J."/>
            <person name="Schneider B.W."/>
            <person name="Sisson I."/>
            <person name="Smith M."/>
            <person name="Sodergren E."/>
            <person name="Song X.-Z."/>
            <person name="Song B.B."/>
            <person name="Summersgill H."/>
            <person name="Thelus R."/>
            <person name="Thornton R.D."/>
            <person name="Trejos Z.Y."/>
            <person name="Usmani K."/>
            <person name="Vattathil S."/>
            <person name="Villasana D."/>
            <person name="Walker D.L."/>
            <person name="Wang S."/>
            <person name="Wang K."/>
            <person name="White C.S."/>
            <person name="Williams A.C."/>
            <person name="Williamson J."/>
            <person name="Wilson K."/>
            <person name="Woghiren I.O."/>
            <person name="Woodworth J.R."/>
            <person name="Worley K.C."/>
            <person name="Wright R.A."/>
            <person name="Wu W."/>
            <person name="Young L."/>
            <person name="Zhang L."/>
            <person name="Zhang J."/>
            <person name="Zhu Y."/>
            <person name="Muzny D.M."/>
            <person name="Weinstock G."/>
            <person name="Gibbs R.A."/>
        </authorList>
    </citation>
    <scope>NUCLEOTIDE SEQUENCE [LARGE SCALE GENOMIC DNA]</scope>
    <source>
        <strain evidence="8">LSR1</strain>
    </source>
</reference>
<dbReference type="AlphaFoldDB" id="A0A8R2B4V4"/>
<dbReference type="Proteomes" id="UP000007819">
    <property type="component" value="Chromosome X"/>
</dbReference>
<protein>
    <recommendedName>
        <fullName evidence="6">MYND-type domain-containing protein</fullName>
    </recommendedName>
</protein>
<dbReference type="SUPFAM" id="SSF144232">
    <property type="entry name" value="HIT/MYND zinc finger-like"/>
    <property type="match status" value="1"/>
</dbReference>
<sequence length="833" mass="94436">MYTKREIDKMLNKAFFKQCSVSSVKLNEEDIHNYKLSLKKNKDNYSNEPAKKKPKLDTNKKDDTEEVPIVINYEESTESSKSPANNVIYKIPNVKPRKTKSSSAKNIFKKNEVIDPSITMPASKPKQGIASTSTKEVPIVIDDEESTESSNSSANYVFQKNQAIDPRKTMSSSKSKNEIASTSTEEVLIVIDDEESTEPSNSSAKNLFKKNEVVDPKITMPASKPKHGIAFTSTEEVTIVIDDEESTESSNSSANYVFQKNQAIDPRKTMSSSKSKNEIASTSTEEVLIVIDDEESTESSNSSAKNLFKKNEVVDPKIIMHASKPKHGIAFTSTEEVPIVIDDEESTESSNSSNVLAKISVIDPRKMMNDDKYIWYINVFLDKKPVSTSDKTVKSALNENFKLIEIEKLYKKYYSKFVQDTIVVIANLYIIYAMTYIRYVAKLRTSLEDKSEAEKLKKTYDAKLFHEKQTKILEKKVKINLTNVVSLFFESDFEKAFKMFFLSILTVVRVLKQPKFWKGDIFKNLSQFLLNCLKNYELNDSRVFSMLQSNDFRLDCINIMLEIEGSKDNDPGITDRLTLFFVTSVNSQKYFQKIVDAIVSESEVDLEILIDEASFQCCVNSMFKDPIYPSNVQESIDELPVTSTIQIPINSDEQHSVIAKSPDGTFQDIPGLNRKKSQTIGNTAVESSTVTNQPLTKSSHESRTQEVCSETYTPKVIQITRVKSVHSTQNNNTVANRPTAKGLNIAVHDQQVGPSSRLQIPSNSVGTDNKFSKIPFLKCFLNSCKNNVNLMCSHCKVVKYCSRACQKRHWYLEHIYRCDELLKKRKQLQKSRL</sequence>
<keyword evidence="2 4" id="KW-0863">Zinc-finger</keyword>
<keyword evidence="8" id="KW-1185">Reference proteome</keyword>
<evidence type="ECO:0000256" key="1">
    <source>
        <dbReference type="ARBA" id="ARBA00022723"/>
    </source>
</evidence>
<proteinExistence type="predicted"/>
<dbReference type="OrthoDB" id="57654at2759"/>
<organism evidence="7 8">
    <name type="scientific">Acyrthosiphon pisum</name>
    <name type="common">Pea aphid</name>
    <dbReference type="NCBI Taxonomy" id="7029"/>
    <lineage>
        <taxon>Eukaryota</taxon>
        <taxon>Metazoa</taxon>
        <taxon>Ecdysozoa</taxon>
        <taxon>Arthropoda</taxon>
        <taxon>Hexapoda</taxon>
        <taxon>Insecta</taxon>
        <taxon>Pterygota</taxon>
        <taxon>Neoptera</taxon>
        <taxon>Paraneoptera</taxon>
        <taxon>Hemiptera</taxon>
        <taxon>Sternorrhyncha</taxon>
        <taxon>Aphidomorpha</taxon>
        <taxon>Aphidoidea</taxon>
        <taxon>Aphididae</taxon>
        <taxon>Macrosiphini</taxon>
        <taxon>Acyrthosiphon</taxon>
    </lineage>
</organism>
<feature type="region of interest" description="Disordered" evidence="5">
    <location>
        <begin position="37"/>
        <end position="66"/>
    </location>
</feature>
<evidence type="ECO:0000256" key="3">
    <source>
        <dbReference type="ARBA" id="ARBA00022833"/>
    </source>
</evidence>
<evidence type="ECO:0000256" key="5">
    <source>
        <dbReference type="SAM" id="MobiDB-lite"/>
    </source>
</evidence>
<dbReference type="GO" id="GO:0008270">
    <property type="term" value="F:zinc ion binding"/>
    <property type="evidence" value="ECO:0007669"/>
    <property type="project" value="UniProtKB-KW"/>
</dbReference>
<name>A0A8R2B4V4_ACYPI</name>
<keyword evidence="3" id="KW-0862">Zinc</keyword>
<dbReference type="PROSITE" id="PS50865">
    <property type="entry name" value="ZF_MYND_2"/>
    <property type="match status" value="1"/>
</dbReference>
<dbReference type="Pfam" id="PF01753">
    <property type="entry name" value="zf-MYND"/>
    <property type="match status" value="1"/>
</dbReference>
<dbReference type="Gene3D" id="6.10.140.2220">
    <property type="match status" value="1"/>
</dbReference>
<dbReference type="InterPro" id="IPR002893">
    <property type="entry name" value="Znf_MYND"/>
</dbReference>
<feature type="domain" description="MYND-type" evidence="6">
    <location>
        <begin position="779"/>
        <end position="818"/>
    </location>
</feature>
<dbReference type="GeneID" id="100572091"/>
<evidence type="ECO:0000259" key="6">
    <source>
        <dbReference type="PROSITE" id="PS50865"/>
    </source>
</evidence>
<evidence type="ECO:0000256" key="4">
    <source>
        <dbReference type="PROSITE-ProRule" id="PRU00134"/>
    </source>
</evidence>
<evidence type="ECO:0000256" key="2">
    <source>
        <dbReference type="ARBA" id="ARBA00022771"/>
    </source>
</evidence>
<dbReference type="KEGG" id="api:100572091"/>